<dbReference type="Proteomes" id="UP001149163">
    <property type="component" value="Unassembled WGS sequence"/>
</dbReference>
<reference evidence="1" key="1">
    <citation type="submission" date="2022-11" db="EMBL/GenBank/DDBJ databases">
        <authorList>
            <person name="Petersen C."/>
        </authorList>
    </citation>
    <scope>NUCLEOTIDE SEQUENCE</scope>
    <source>
        <strain evidence="1">IBT 26290</strain>
    </source>
</reference>
<evidence type="ECO:0000313" key="2">
    <source>
        <dbReference type="Proteomes" id="UP001149163"/>
    </source>
</evidence>
<evidence type="ECO:0000313" key="1">
    <source>
        <dbReference type="EMBL" id="KAJ5166815.1"/>
    </source>
</evidence>
<dbReference type="EMBL" id="JAPQKN010000003">
    <property type="protein sequence ID" value="KAJ5166815.1"/>
    <property type="molecule type" value="Genomic_DNA"/>
</dbReference>
<gene>
    <name evidence="1" type="ORF">N7482_005596</name>
</gene>
<comment type="caution">
    <text evidence="1">The sequence shown here is derived from an EMBL/GenBank/DDBJ whole genome shotgun (WGS) entry which is preliminary data.</text>
</comment>
<dbReference type="GeneID" id="81426897"/>
<reference evidence="1" key="2">
    <citation type="journal article" date="2023" name="IMA Fungus">
        <title>Comparative genomic study of the Penicillium genus elucidates a diverse pangenome and 15 lateral gene transfer events.</title>
        <authorList>
            <person name="Petersen C."/>
            <person name="Sorensen T."/>
            <person name="Nielsen M.R."/>
            <person name="Sondergaard T.E."/>
            <person name="Sorensen J.L."/>
            <person name="Fitzpatrick D.A."/>
            <person name="Frisvad J.C."/>
            <person name="Nielsen K.L."/>
        </authorList>
    </citation>
    <scope>NUCLEOTIDE SEQUENCE</scope>
    <source>
        <strain evidence="1">IBT 26290</strain>
    </source>
</reference>
<accession>A0A9W9I2Q6</accession>
<keyword evidence="2" id="KW-1185">Reference proteome</keyword>
<sequence length="78" mass="8514">MNHTAITDRFPIIDKNIEYIDENDENAFVIPETGSIIGTKPVNFSAPFGAALSAVDFHLLSQSAKRVSARSHALILDT</sequence>
<dbReference type="RefSeq" id="XP_056543276.1">
    <property type="nucleotide sequence ID" value="XM_056687721.1"/>
</dbReference>
<proteinExistence type="predicted"/>
<name>A0A9W9I2Q6_9EURO</name>
<organism evidence="1 2">
    <name type="scientific">Penicillium canariense</name>
    <dbReference type="NCBI Taxonomy" id="189055"/>
    <lineage>
        <taxon>Eukaryota</taxon>
        <taxon>Fungi</taxon>
        <taxon>Dikarya</taxon>
        <taxon>Ascomycota</taxon>
        <taxon>Pezizomycotina</taxon>
        <taxon>Eurotiomycetes</taxon>
        <taxon>Eurotiomycetidae</taxon>
        <taxon>Eurotiales</taxon>
        <taxon>Aspergillaceae</taxon>
        <taxon>Penicillium</taxon>
    </lineage>
</organism>
<protein>
    <submittedName>
        <fullName evidence="1">Uncharacterized protein</fullName>
    </submittedName>
</protein>
<dbReference type="AlphaFoldDB" id="A0A9W9I2Q6"/>